<dbReference type="GO" id="GO:0006493">
    <property type="term" value="P:protein O-linked glycosylation"/>
    <property type="evidence" value="ECO:0007669"/>
    <property type="project" value="InterPro"/>
</dbReference>
<proteinExistence type="predicted"/>
<name>A0A0K8MFJ6_9PROT</name>
<keyword evidence="7 8" id="KW-0472">Membrane</keyword>
<dbReference type="STRING" id="1629334.Cva_01323"/>
<dbReference type="InterPro" id="IPR040845">
    <property type="entry name" value="Arnt_C"/>
</dbReference>
<evidence type="ECO:0000259" key="9">
    <source>
        <dbReference type="Pfam" id="PF02366"/>
    </source>
</evidence>
<feature type="transmembrane region" description="Helical" evidence="8">
    <location>
        <begin position="85"/>
        <end position="106"/>
    </location>
</feature>
<gene>
    <name evidence="11" type="primary">arnT_2</name>
    <name evidence="11" type="ORF">Cva_01323</name>
</gene>
<dbReference type="GO" id="GO:0005886">
    <property type="term" value="C:plasma membrane"/>
    <property type="evidence" value="ECO:0007669"/>
    <property type="project" value="UniProtKB-SubCell"/>
</dbReference>
<evidence type="ECO:0000256" key="4">
    <source>
        <dbReference type="ARBA" id="ARBA00022679"/>
    </source>
</evidence>
<feature type="transmembrane region" description="Helical" evidence="8">
    <location>
        <begin position="313"/>
        <end position="332"/>
    </location>
</feature>
<evidence type="ECO:0000256" key="7">
    <source>
        <dbReference type="ARBA" id="ARBA00023136"/>
    </source>
</evidence>
<reference evidence="11 12" key="1">
    <citation type="submission" date="2015-03" db="EMBL/GenBank/DDBJ databases">
        <title>Caedibacter varicaedens, whole genome shotgun sequence.</title>
        <authorList>
            <person name="Suzuki H."/>
            <person name="Dapper A.L."/>
            <person name="Gibson A.K."/>
            <person name="Jackson C."/>
            <person name="Lee H."/>
            <person name="Pejaver V.R."/>
            <person name="Doak T."/>
            <person name="Lynch M."/>
        </authorList>
    </citation>
    <scope>NUCLEOTIDE SEQUENCE [LARGE SCALE GENOMIC DNA]</scope>
</reference>
<dbReference type="Proteomes" id="UP000036771">
    <property type="component" value="Unassembled WGS sequence"/>
</dbReference>
<keyword evidence="12" id="KW-1185">Reference proteome</keyword>
<dbReference type="GO" id="GO:0010041">
    <property type="term" value="P:response to iron(III) ion"/>
    <property type="evidence" value="ECO:0007669"/>
    <property type="project" value="TreeGrafter"/>
</dbReference>
<feature type="transmembrane region" description="Helical" evidence="8">
    <location>
        <begin position="172"/>
        <end position="193"/>
    </location>
</feature>
<dbReference type="InterPro" id="IPR050297">
    <property type="entry name" value="LipidA_mod_glycosyltrf_83"/>
</dbReference>
<dbReference type="InterPro" id="IPR003342">
    <property type="entry name" value="ArnT-like_N"/>
</dbReference>
<evidence type="ECO:0000259" key="10">
    <source>
        <dbReference type="Pfam" id="PF18583"/>
    </source>
</evidence>
<keyword evidence="3" id="KW-0328">Glycosyltransferase</keyword>
<feature type="transmembrane region" description="Helical" evidence="8">
    <location>
        <begin position="378"/>
        <end position="400"/>
    </location>
</feature>
<evidence type="ECO:0000313" key="11">
    <source>
        <dbReference type="EMBL" id="GAO98659.1"/>
    </source>
</evidence>
<dbReference type="Pfam" id="PF02366">
    <property type="entry name" value="PMT"/>
    <property type="match status" value="1"/>
</dbReference>
<keyword evidence="2" id="KW-1003">Cell membrane</keyword>
<keyword evidence="6 8" id="KW-1133">Transmembrane helix</keyword>
<comment type="caution">
    <text evidence="11">The sequence shown here is derived from an EMBL/GenBank/DDBJ whole genome shotgun (WGS) entry which is preliminary data.</text>
</comment>
<evidence type="ECO:0000256" key="1">
    <source>
        <dbReference type="ARBA" id="ARBA00004651"/>
    </source>
</evidence>
<sequence>MTFRRELLLLLLFLTILFGFMLGQRPLSTPDEGRYAEIPREMVVSGDYLTPRLNGVKYFEKPPLMYWMEAVTIKFFGLSEWSLRLLPALLGILGCVWIFIVARLLFGREEAWASAAILATCSLYYAHTRLLILDLGVTVFLSLTLLSFLLAAKSPSSRTQNSWLLGFYTGSALAVLTKGIIGAVIPGTIILLWTIPWKRWSELKLAFKPWGVLLFFLIAAPWHILVSLKNPEFPYFYFIYEHFTRFTTIEHGRFQPWWFFIPILLVGLFPWIHFLPQAVNHAWKKLPGDIIQFLGLWVGFVFIFFSISHSKLIPYILPIFPPLSLFLGVYIGKFWRENKNALGFVWGVQAFRLVCILLIFALPIIFYTQELLESLKSLGFFLGLFLVSLLSGAIVPGFFVSRGRVRSALISIVSVSVVIFITLNAAWSTLAERSIKPLALTVQRLRLSGDKIICYEKYYQDLPVYLNQTVMVTAWIGELGFGMQQEDTTSWMISRQKFWEFWDSPHKVYAFLRKNTFENLRAEGRKMILVEETSKDVLIKNHP</sequence>
<dbReference type="AlphaFoldDB" id="A0A0K8MFJ6"/>
<evidence type="ECO:0000313" key="12">
    <source>
        <dbReference type="Proteomes" id="UP000036771"/>
    </source>
</evidence>
<keyword evidence="5 8" id="KW-0812">Transmembrane</keyword>
<dbReference type="GO" id="GO:0016763">
    <property type="term" value="F:pentosyltransferase activity"/>
    <property type="evidence" value="ECO:0007669"/>
    <property type="project" value="TreeGrafter"/>
</dbReference>
<dbReference type="PANTHER" id="PTHR33908">
    <property type="entry name" value="MANNOSYLTRANSFERASE YKCB-RELATED"/>
    <property type="match status" value="1"/>
</dbReference>
<evidence type="ECO:0000256" key="3">
    <source>
        <dbReference type="ARBA" id="ARBA00022676"/>
    </source>
</evidence>
<feature type="transmembrane region" description="Helical" evidence="8">
    <location>
        <begin position="344"/>
        <end position="366"/>
    </location>
</feature>
<feature type="transmembrane region" description="Helical" evidence="8">
    <location>
        <begin position="407"/>
        <end position="427"/>
    </location>
</feature>
<dbReference type="PANTHER" id="PTHR33908:SF3">
    <property type="entry name" value="UNDECAPRENYL PHOSPHATE-ALPHA-4-AMINO-4-DEOXY-L-ARABINOSE ARABINOSYL TRANSFERASE"/>
    <property type="match status" value="1"/>
</dbReference>
<feature type="domain" description="Aminoarabinose transferase C-terminal" evidence="10">
    <location>
        <begin position="451"/>
        <end position="541"/>
    </location>
</feature>
<feature type="transmembrane region" description="Helical" evidence="8">
    <location>
        <begin position="286"/>
        <end position="307"/>
    </location>
</feature>
<protein>
    <submittedName>
        <fullName evidence="11">Undecaprenyl phosphate-alpha-4-amino-4-deoxy-L-arabinose arabinosyl transferase</fullName>
    </submittedName>
</protein>
<evidence type="ECO:0000256" key="6">
    <source>
        <dbReference type="ARBA" id="ARBA00022989"/>
    </source>
</evidence>
<feature type="transmembrane region" description="Helical" evidence="8">
    <location>
        <begin position="205"/>
        <end position="225"/>
    </location>
</feature>
<dbReference type="EMBL" id="BBVC01000076">
    <property type="protein sequence ID" value="GAO98659.1"/>
    <property type="molecule type" value="Genomic_DNA"/>
</dbReference>
<feature type="transmembrane region" description="Helical" evidence="8">
    <location>
        <begin position="257"/>
        <end position="274"/>
    </location>
</feature>
<evidence type="ECO:0000256" key="5">
    <source>
        <dbReference type="ARBA" id="ARBA00022692"/>
    </source>
</evidence>
<organism evidence="11 12">
    <name type="scientific">Caedimonas varicaedens</name>
    <dbReference type="NCBI Taxonomy" id="1629334"/>
    <lineage>
        <taxon>Bacteria</taxon>
        <taxon>Pseudomonadati</taxon>
        <taxon>Pseudomonadota</taxon>
        <taxon>Alphaproteobacteria</taxon>
        <taxon>Holosporales</taxon>
        <taxon>Caedimonadaceae</taxon>
        <taxon>Caedimonas</taxon>
    </lineage>
</organism>
<dbReference type="GO" id="GO:0000030">
    <property type="term" value="F:mannosyltransferase activity"/>
    <property type="evidence" value="ECO:0007669"/>
    <property type="project" value="InterPro"/>
</dbReference>
<dbReference type="Pfam" id="PF18583">
    <property type="entry name" value="Arnt_C"/>
    <property type="match status" value="1"/>
</dbReference>
<comment type="subcellular location">
    <subcellularLocation>
        <location evidence="1">Cell membrane</location>
        <topology evidence="1">Multi-pass membrane protein</topology>
    </subcellularLocation>
</comment>
<feature type="domain" description="ArnT-like N-terminal" evidence="9">
    <location>
        <begin position="33"/>
        <end position="233"/>
    </location>
</feature>
<dbReference type="GO" id="GO:0009103">
    <property type="term" value="P:lipopolysaccharide biosynthetic process"/>
    <property type="evidence" value="ECO:0007669"/>
    <property type="project" value="UniProtKB-ARBA"/>
</dbReference>
<evidence type="ECO:0000256" key="2">
    <source>
        <dbReference type="ARBA" id="ARBA00022475"/>
    </source>
</evidence>
<accession>A0A0K8MFJ6</accession>
<dbReference type="OrthoDB" id="9775035at2"/>
<evidence type="ECO:0000256" key="8">
    <source>
        <dbReference type="SAM" id="Phobius"/>
    </source>
</evidence>
<feature type="transmembrane region" description="Helical" evidence="8">
    <location>
        <begin position="130"/>
        <end position="152"/>
    </location>
</feature>
<keyword evidence="4 11" id="KW-0808">Transferase</keyword>